<dbReference type="GO" id="GO:0034426">
    <property type="term" value="C:etioplast membrane"/>
    <property type="evidence" value="ECO:0007669"/>
    <property type="project" value="UniProtKB-SubCell"/>
</dbReference>
<keyword evidence="14" id="KW-0863">Zinc-finger</keyword>
<accession>A0A6A6MBK9</accession>
<evidence type="ECO:0000256" key="8">
    <source>
        <dbReference type="ARBA" id="ARBA00022692"/>
    </source>
</evidence>
<evidence type="ECO:0000313" key="19">
    <source>
        <dbReference type="Proteomes" id="UP000467840"/>
    </source>
</evidence>
<dbReference type="GO" id="GO:0046930">
    <property type="term" value="C:pore complex"/>
    <property type="evidence" value="ECO:0007669"/>
    <property type="project" value="UniProtKB-KW"/>
</dbReference>
<keyword evidence="6" id="KW-0150">Chloroplast</keyword>
<evidence type="ECO:0000256" key="5">
    <source>
        <dbReference type="ARBA" id="ARBA00022452"/>
    </source>
</evidence>
<evidence type="ECO:0000256" key="15">
    <source>
        <dbReference type="SAM" id="MobiDB-lite"/>
    </source>
</evidence>
<keyword evidence="14" id="KW-0479">Metal-binding</keyword>
<dbReference type="PROSITE" id="PS50089">
    <property type="entry name" value="ZF_RING_2"/>
    <property type="match status" value="1"/>
</dbReference>
<dbReference type="PANTHER" id="PTHR35993">
    <property type="entry name" value="OUTER ENVELOPE PORE PROTEIN 21B, CHLOROPLASTIC"/>
    <property type="match status" value="1"/>
</dbReference>
<dbReference type="Pfam" id="PF13639">
    <property type="entry name" value="zf-RING_2"/>
    <property type="match status" value="1"/>
</dbReference>
<evidence type="ECO:0000256" key="3">
    <source>
        <dbReference type="ARBA" id="ARBA00009945"/>
    </source>
</evidence>
<evidence type="ECO:0000256" key="9">
    <source>
        <dbReference type="ARBA" id="ARBA00022805"/>
    </source>
</evidence>
<evidence type="ECO:0000256" key="6">
    <source>
        <dbReference type="ARBA" id="ARBA00022528"/>
    </source>
</evidence>
<keyword evidence="12 16" id="KW-0472">Membrane</keyword>
<feature type="region of interest" description="Disordered" evidence="15">
    <location>
        <begin position="330"/>
        <end position="350"/>
    </location>
</feature>
<keyword evidence="16" id="KW-1133">Transmembrane helix</keyword>
<keyword evidence="14" id="KW-0862">Zinc</keyword>
<keyword evidence="5" id="KW-1134">Transmembrane beta strand</keyword>
<dbReference type="AlphaFoldDB" id="A0A6A6MBK9"/>
<dbReference type="GO" id="GO:0009707">
    <property type="term" value="C:chloroplast outer membrane"/>
    <property type="evidence" value="ECO:0007669"/>
    <property type="project" value="UniProtKB-SubCell"/>
</dbReference>
<evidence type="ECO:0000313" key="18">
    <source>
        <dbReference type="EMBL" id="KAF2310287.1"/>
    </source>
</evidence>
<feature type="compositionally biased region" description="Basic and acidic residues" evidence="15">
    <location>
        <begin position="341"/>
        <end position="350"/>
    </location>
</feature>
<dbReference type="CDD" id="cd16461">
    <property type="entry name" value="RING-H2_EL5-like"/>
    <property type="match status" value="1"/>
</dbReference>
<comment type="similarity">
    <text evidence="3">Belongs to the plastid outer envelope porin OEP21 (TC 1.B.29) family.</text>
</comment>
<evidence type="ECO:0000256" key="16">
    <source>
        <dbReference type="SAM" id="Phobius"/>
    </source>
</evidence>
<dbReference type="PANTHER" id="PTHR35993:SF1">
    <property type="entry name" value="OUTER ENVELOPE PORE PROTEIN 21B, CHLOROPLASTIC"/>
    <property type="match status" value="1"/>
</dbReference>
<protein>
    <recommendedName>
        <fullName evidence="17">RING-type domain-containing protein</fullName>
    </recommendedName>
</protein>
<dbReference type="InterPro" id="IPR013083">
    <property type="entry name" value="Znf_RING/FYVE/PHD"/>
</dbReference>
<dbReference type="GO" id="GO:0044070">
    <property type="term" value="P:regulation of monoatomic anion transport"/>
    <property type="evidence" value="ECO:0007669"/>
    <property type="project" value="InterPro"/>
</dbReference>
<dbReference type="InterPro" id="IPR034575">
    <property type="entry name" value="OEP21"/>
</dbReference>
<dbReference type="GO" id="GO:0008270">
    <property type="term" value="F:zinc ion binding"/>
    <property type="evidence" value="ECO:0007669"/>
    <property type="project" value="UniProtKB-KW"/>
</dbReference>
<evidence type="ECO:0000256" key="1">
    <source>
        <dbReference type="ARBA" id="ARBA00004396"/>
    </source>
</evidence>
<feature type="domain" description="RING-type" evidence="17">
    <location>
        <begin position="273"/>
        <end position="315"/>
    </location>
</feature>
<comment type="caution">
    <text evidence="18">The sequence shown here is derived from an EMBL/GenBank/DDBJ whole genome shotgun (WGS) entry which is preliminary data.</text>
</comment>
<evidence type="ECO:0000256" key="12">
    <source>
        <dbReference type="ARBA" id="ARBA00023136"/>
    </source>
</evidence>
<gene>
    <name evidence="18" type="ORF">GH714_007591</name>
</gene>
<dbReference type="Proteomes" id="UP000467840">
    <property type="component" value="Chromosome 14"/>
</dbReference>
<name>A0A6A6MBK9_HEVBR</name>
<sequence length="350" mass="38902">METSLRYGGDSKALRIHAKEKFPLDSKTLLQVHGALDTRIGAPNYFSAMIRRFYPDLSVSLGVGLQYDKHEELTYRMRAKKSFPVTDDGFLSFNIKGWCKIDKEFKERKSNGAAEFAWSIPNFQKDQDVRFKVGYELVDKMPYLQIRENNWTISADIYGRWNVRFDLFLDAVNSTASTATTTLESSEQPATLDSDFLVILAALLCALICVLGLIAVARCAWLRRLSSTANSRSPNPSPLPLPSAANKGLKKKILQSLPKQTFSPDSAAKFTDCSICLTEFSTGDEIRVLPHCGHGFHVNCVDMWLGSHSSCPSCRQILVVARCQKCGGLPASSSGGAETEATEREGRRRQ</sequence>
<keyword evidence="4" id="KW-0813">Transport</keyword>
<keyword evidence="11" id="KW-0626">Porin</keyword>
<keyword evidence="19" id="KW-1185">Reference proteome</keyword>
<dbReference type="Gene3D" id="3.30.40.10">
    <property type="entry name" value="Zinc/RING finger domain, C3HC4 (zinc finger)"/>
    <property type="match status" value="1"/>
</dbReference>
<evidence type="ECO:0000256" key="11">
    <source>
        <dbReference type="ARBA" id="ARBA00023114"/>
    </source>
</evidence>
<dbReference type="GO" id="GO:0008308">
    <property type="term" value="F:voltage-gated monoatomic anion channel activity"/>
    <property type="evidence" value="ECO:0007669"/>
    <property type="project" value="InterPro"/>
</dbReference>
<evidence type="ECO:0000259" key="17">
    <source>
        <dbReference type="PROSITE" id="PS50089"/>
    </source>
</evidence>
<evidence type="ECO:0000256" key="4">
    <source>
        <dbReference type="ARBA" id="ARBA00022448"/>
    </source>
</evidence>
<keyword evidence="7" id="KW-0934">Plastid</keyword>
<feature type="transmembrane region" description="Helical" evidence="16">
    <location>
        <begin position="196"/>
        <end position="217"/>
    </location>
</feature>
<comment type="function">
    <text evidence="13">Voltage-dependent rectifying anion channel that facilitates the translocation between chloroplast and cytoplasm of phosphorylated carbohydrates such as triosephosphate, 3-phosphoglycerate and inorganic phosphate (Pi) depending of ATP to triosephosphate ratio in the plastidial intermembrane space; in high triosephosphate/ATP conditions (e.g. photosynthesis), export of triosphosphate from chloroplast (outward rectifying channels), but in high ATP/triosephosphate conditions (e.g. dark phase), import of phosphosolutes (inward rectifying channels).</text>
</comment>
<keyword evidence="8 16" id="KW-0812">Transmembrane</keyword>
<evidence type="ECO:0000256" key="10">
    <source>
        <dbReference type="ARBA" id="ARBA00023065"/>
    </source>
</evidence>
<dbReference type="InterPro" id="IPR001841">
    <property type="entry name" value="Znf_RING"/>
</dbReference>
<proteinExistence type="inferred from homology"/>
<keyword evidence="10" id="KW-0406">Ion transport</keyword>
<reference evidence="18 19" key="1">
    <citation type="journal article" date="2020" name="Mol. Plant">
        <title>The Chromosome-Based Rubber Tree Genome Provides New Insights into Spurge Genome Evolution and Rubber Biosynthesis.</title>
        <authorList>
            <person name="Liu J."/>
            <person name="Shi C."/>
            <person name="Shi C.C."/>
            <person name="Li W."/>
            <person name="Zhang Q.J."/>
            <person name="Zhang Y."/>
            <person name="Li K."/>
            <person name="Lu H.F."/>
            <person name="Shi C."/>
            <person name="Zhu S.T."/>
            <person name="Xiao Z.Y."/>
            <person name="Nan H."/>
            <person name="Yue Y."/>
            <person name="Zhu X.G."/>
            <person name="Wu Y."/>
            <person name="Hong X.N."/>
            <person name="Fan G.Y."/>
            <person name="Tong Y."/>
            <person name="Zhang D."/>
            <person name="Mao C.L."/>
            <person name="Liu Y.L."/>
            <person name="Hao S.J."/>
            <person name="Liu W.Q."/>
            <person name="Lv M.Q."/>
            <person name="Zhang H.B."/>
            <person name="Liu Y."/>
            <person name="Hu-Tang G.R."/>
            <person name="Wang J.P."/>
            <person name="Wang J.H."/>
            <person name="Sun Y.H."/>
            <person name="Ni S.B."/>
            <person name="Chen W.B."/>
            <person name="Zhang X.C."/>
            <person name="Jiao Y.N."/>
            <person name="Eichler E.E."/>
            <person name="Li G.H."/>
            <person name="Liu X."/>
            <person name="Gao L.Z."/>
        </authorList>
    </citation>
    <scope>NUCLEOTIDE SEQUENCE [LARGE SCALE GENOMIC DNA]</scope>
    <source>
        <strain evidence="19">cv. GT1</strain>
        <tissue evidence="18">Leaf</tissue>
    </source>
</reference>
<evidence type="ECO:0000256" key="13">
    <source>
        <dbReference type="ARBA" id="ARBA00024941"/>
    </source>
</evidence>
<comment type="subcellular location">
    <subcellularLocation>
        <location evidence="1">Plastid</location>
        <location evidence="1">Chloroplast outer membrane</location>
        <topology evidence="1">Multi-pass membrane protein</topology>
    </subcellularLocation>
    <subcellularLocation>
        <location evidence="2">Plastid</location>
        <location evidence="2">Etioplast membrane</location>
        <topology evidence="2">Multi-pass membrane protein</topology>
    </subcellularLocation>
</comment>
<dbReference type="SMART" id="SM00184">
    <property type="entry name" value="RING"/>
    <property type="match status" value="1"/>
</dbReference>
<evidence type="ECO:0000256" key="14">
    <source>
        <dbReference type="PROSITE-ProRule" id="PRU00175"/>
    </source>
</evidence>
<dbReference type="SUPFAM" id="SSF57850">
    <property type="entry name" value="RING/U-box"/>
    <property type="match status" value="1"/>
</dbReference>
<dbReference type="GO" id="GO:0015288">
    <property type="term" value="F:porin activity"/>
    <property type="evidence" value="ECO:0007669"/>
    <property type="project" value="UniProtKB-KW"/>
</dbReference>
<evidence type="ECO:0000256" key="7">
    <source>
        <dbReference type="ARBA" id="ARBA00022640"/>
    </source>
</evidence>
<keyword evidence="9" id="KW-1002">Plastid outer membrane</keyword>
<evidence type="ECO:0000256" key="2">
    <source>
        <dbReference type="ARBA" id="ARBA00004441"/>
    </source>
</evidence>
<organism evidence="18 19">
    <name type="scientific">Hevea brasiliensis</name>
    <name type="common">Para rubber tree</name>
    <name type="synonym">Siphonia brasiliensis</name>
    <dbReference type="NCBI Taxonomy" id="3981"/>
    <lineage>
        <taxon>Eukaryota</taxon>
        <taxon>Viridiplantae</taxon>
        <taxon>Streptophyta</taxon>
        <taxon>Embryophyta</taxon>
        <taxon>Tracheophyta</taxon>
        <taxon>Spermatophyta</taxon>
        <taxon>Magnoliopsida</taxon>
        <taxon>eudicotyledons</taxon>
        <taxon>Gunneridae</taxon>
        <taxon>Pentapetalae</taxon>
        <taxon>rosids</taxon>
        <taxon>fabids</taxon>
        <taxon>Malpighiales</taxon>
        <taxon>Euphorbiaceae</taxon>
        <taxon>Crotonoideae</taxon>
        <taxon>Micrandreae</taxon>
        <taxon>Hevea</taxon>
    </lineage>
</organism>
<dbReference type="EMBL" id="JAAGAX010000006">
    <property type="protein sequence ID" value="KAF2310287.1"/>
    <property type="molecule type" value="Genomic_DNA"/>
</dbReference>